<dbReference type="PROSITE" id="PS00800">
    <property type="entry name" value="PECTINESTERASE_1"/>
    <property type="match status" value="1"/>
</dbReference>
<evidence type="ECO:0000256" key="1">
    <source>
        <dbReference type="ARBA" id="ARBA00004191"/>
    </source>
</evidence>
<dbReference type="GO" id="GO:0046910">
    <property type="term" value="F:pectinesterase inhibitor activity"/>
    <property type="evidence" value="ECO:0000318"/>
    <property type="project" value="GO_Central"/>
</dbReference>
<dbReference type="GO" id="GO:0030599">
    <property type="term" value="F:pectinesterase activity"/>
    <property type="evidence" value="ECO:0000318"/>
    <property type="project" value="GO_Central"/>
</dbReference>
<evidence type="ECO:0000256" key="9">
    <source>
        <dbReference type="PROSITE-ProRule" id="PRU10040"/>
    </source>
</evidence>
<evidence type="ECO:0000313" key="12">
    <source>
        <dbReference type="EMBL" id="KAJ0219179.1"/>
    </source>
</evidence>
<comment type="catalytic activity">
    <reaction evidence="8 10">
        <text>[(1-&gt;4)-alpha-D-galacturonosyl methyl ester](n) + n H2O = [(1-&gt;4)-alpha-D-galacturonosyl](n) + n methanol + n H(+)</text>
        <dbReference type="Rhea" id="RHEA:22380"/>
        <dbReference type="Rhea" id="RHEA-COMP:14570"/>
        <dbReference type="Rhea" id="RHEA-COMP:14573"/>
        <dbReference type="ChEBI" id="CHEBI:15377"/>
        <dbReference type="ChEBI" id="CHEBI:15378"/>
        <dbReference type="ChEBI" id="CHEBI:17790"/>
        <dbReference type="ChEBI" id="CHEBI:140522"/>
        <dbReference type="ChEBI" id="CHEBI:140523"/>
        <dbReference type="EC" id="3.1.1.11"/>
    </reaction>
</comment>
<evidence type="ECO:0000256" key="8">
    <source>
        <dbReference type="ARBA" id="ARBA00047928"/>
    </source>
</evidence>
<evidence type="ECO:0000259" key="11">
    <source>
        <dbReference type="Pfam" id="PF01095"/>
    </source>
</evidence>
<comment type="subcellular location">
    <subcellularLocation>
        <location evidence="1 10">Secreted</location>
        <location evidence="1 10">Cell wall</location>
    </subcellularLocation>
</comment>
<evidence type="ECO:0000256" key="10">
    <source>
        <dbReference type="RuleBase" id="RU000589"/>
    </source>
</evidence>
<keyword evidence="7 10" id="KW-0961">Cell wall biogenesis/degradation</keyword>
<evidence type="ECO:0000256" key="6">
    <source>
        <dbReference type="ARBA" id="ARBA00023085"/>
    </source>
</evidence>
<dbReference type="InterPro" id="IPR011050">
    <property type="entry name" value="Pectin_lyase_fold/virulence"/>
</dbReference>
<keyword evidence="13" id="KW-1185">Reference proteome</keyword>
<organism evidence="12 13">
    <name type="scientific">Lactuca sativa</name>
    <name type="common">Garden lettuce</name>
    <dbReference type="NCBI Taxonomy" id="4236"/>
    <lineage>
        <taxon>Eukaryota</taxon>
        <taxon>Viridiplantae</taxon>
        <taxon>Streptophyta</taxon>
        <taxon>Embryophyta</taxon>
        <taxon>Tracheophyta</taxon>
        <taxon>Spermatophyta</taxon>
        <taxon>Magnoliopsida</taxon>
        <taxon>eudicotyledons</taxon>
        <taxon>Gunneridae</taxon>
        <taxon>Pentapetalae</taxon>
        <taxon>asterids</taxon>
        <taxon>campanulids</taxon>
        <taxon>Asterales</taxon>
        <taxon>Asteraceae</taxon>
        <taxon>Cichorioideae</taxon>
        <taxon>Cichorieae</taxon>
        <taxon>Lactucinae</taxon>
        <taxon>Lactuca</taxon>
    </lineage>
</organism>
<keyword evidence="10" id="KW-0964">Secreted</keyword>
<dbReference type="PROSITE" id="PS00503">
    <property type="entry name" value="PECTINESTERASE_2"/>
    <property type="match status" value="1"/>
</dbReference>
<dbReference type="InterPro" id="IPR012334">
    <property type="entry name" value="Pectin_lyas_fold"/>
</dbReference>
<dbReference type="InterPro" id="IPR033131">
    <property type="entry name" value="Pectinesterase_Asp_AS"/>
</dbReference>
<feature type="active site" evidence="9">
    <location>
        <position position="218"/>
    </location>
</feature>
<dbReference type="Pfam" id="PF01095">
    <property type="entry name" value="Pectinesterase"/>
    <property type="match status" value="1"/>
</dbReference>
<dbReference type="GO" id="GO:0045490">
    <property type="term" value="P:pectin catabolic process"/>
    <property type="evidence" value="ECO:0007669"/>
    <property type="project" value="UniProtKB-UniRule"/>
</dbReference>
<name>A0A9R1W8M1_LACSA</name>
<dbReference type="SUPFAM" id="SSF51126">
    <property type="entry name" value="Pectin lyase-like"/>
    <property type="match status" value="1"/>
</dbReference>
<dbReference type="FunFam" id="2.160.20.10:FF:000001">
    <property type="entry name" value="Pectinesterase"/>
    <property type="match status" value="1"/>
</dbReference>
<keyword evidence="5 10" id="KW-0378">Hydrolase</keyword>
<evidence type="ECO:0000256" key="7">
    <source>
        <dbReference type="ARBA" id="ARBA00023316"/>
    </source>
</evidence>
<reference evidence="12 13" key="1">
    <citation type="journal article" date="2017" name="Nat. Commun.">
        <title>Genome assembly with in vitro proximity ligation data and whole-genome triplication in lettuce.</title>
        <authorList>
            <person name="Reyes-Chin-Wo S."/>
            <person name="Wang Z."/>
            <person name="Yang X."/>
            <person name="Kozik A."/>
            <person name="Arikit S."/>
            <person name="Song C."/>
            <person name="Xia L."/>
            <person name="Froenicke L."/>
            <person name="Lavelle D.O."/>
            <person name="Truco M.J."/>
            <person name="Xia R."/>
            <person name="Zhu S."/>
            <person name="Xu C."/>
            <person name="Xu H."/>
            <person name="Xu X."/>
            <person name="Cox K."/>
            <person name="Korf I."/>
            <person name="Meyers B.C."/>
            <person name="Michelmore R.W."/>
        </authorList>
    </citation>
    <scope>NUCLEOTIDE SEQUENCE [LARGE SCALE GENOMIC DNA]</scope>
    <source>
        <strain evidence="13">cv. Salinas</strain>
        <tissue evidence="12">Seedlings</tissue>
    </source>
</reference>
<dbReference type="Proteomes" id="UP000235145">
    <property type="component" value="Unassembled WGS sequence"/>
</dbReference>
<keyword evidence="4 10" id="KW-0134">Cell wall</keyword>
<dbReference type="AlphaFoldDB" id="A0A9R1W8M1"/>
<comment type="caution">
    <text evidence="12">The sequence shown here is derived from an EMBL/GenBank/DDBJ whole genome shotgun (WGS) entry which is preliminary data.</text>
</comment>
<evidence type="ECO:0000256" key="4">
    <source>
        <dbReference type="ARBA" id="ARBA00022512"/>
    </source>
</evidence>
<dbReference type="InterPro" id="IPR018040">
    <property type="entry name" value="Pectinesterase_Tyr_AS"/>
</dbReference>
<dbReference type="InterPro" id="IPR000070">
    <property type="entry name" value="Pectinesterase_cat"/>
</dbReference>
<feature type="domain" description="Pectinesterase catalytic" evidence="11">
    <location>
        <begin position="67"/>
        <end position="366"/>
    </location>
</feature>
<dbReference type="Gene3D" id="2.160.20.10">
    <property type="entry name" value="Single-stranded right-handed beta-helix, Pectin lyase-like"/>
    <property type="match status" value="1"/>
</dbReference>
<evidence type="ECO:0000256" key="3">
    <source>
        <dbReference type="ARBA" id="ARBA00013229"/>
    </source>
</evidence>
<evidence type="ECO:0000313" key="13">
    <source>
        <dbReference type="Proteomes" id="UP000235145"/>
    </source>
</evidence>
<dbReference type="EC" id="3.1.1.11" evidence="3 10"/>
<comment type="pathway">
    <text evidence="2 10">Glycan metabolism; pectin degradation; 2-dehydro-3-deoxy-D-gluconate from pectin: step 1/5.</text>
</comment>
<keyword evidence="6 10" id="KW-0063">Aspartyl esterase</keyword>
<accession>A0A9R1W8M1</accession>
<proteinExistence type="predicted"/>
<protein>
    <recommendedName>
        <fullName evidence="3 10">Pectinesterase</fullName>
        <ecNumber evidence="3 10">3.1.1.11</ecNumber>
    </recommendedName>
</protein>
<dbReference type="EMBL" id="NBSK02000003">
    <property type="protein sequence ID" value="KAJ0219179.1"/>
    <property type="molecule type" value="Genomic_DNA"/>
</dbReference>
<sequence length="518" mass="57939">MLSISCARIFCDNSLLSGLCDSIIVSRFESHESQIKASMSPTDNLSMTSDHRLVQSVDKGGKVTKVDLVVAQDGSGDFSTVSKAIEASKNRRTGTDKFVIFVKSGVYVESVIVNSTMPNLTLIGEGIDATVITNNKNANDGYETYNTATFQIWGSGFVAAGITFENTAGPEKLQAVALLSASDLSAFFRCSFKGYQDTLCLLQHRQFYRECDIYGTVDFIFGDATAVLQECNIYFRKPLPGQQNTITAQGRTDSSSVTGFVIHKSRVTAAAELTLANGWVRNFLGRPWRDYSTVVFVKCYLDSLIDPQGWLPYRGSSAFDKLYYAEYMNSGEGANTTGRVKWPGFHVLTSDQEAEQFSVGSFLAGDSWIPQTGIPFYSVKCLREKVINFCVCTHLVPFFFFCIQYTIELVVGVYHSPFDRLLTCDSRSKGYGEHKQQVRWYIEYKKKERDQMRTNATVGYPPDSFSVYSYTTNPTSSPTNINDFMRFILASLQNITYEMTLFMHVQLCNALEYLLGES</sequence>
<dbReference type="PANTHER" id="PTHR31707">
    <property type="entry name" value="PECTINESTERASE"/>
    <property type="match status" value="1"/>
</dbReference>
<gene>
    <name evidence="12" type="ORF">LSAT_V11C300109580</name>
</gene>
<evidence type="ECO:0000256" key="5">
    <source>
        <dbReference type="ARBA" id="ARBA00022801"/>
    </source>
</evidence>
<comment type="function">
    <text evidence="10">Acts in the modification of cell walls via demethylesterification of cell wall pectin.</text>
</comment>
<dbReference type="GO" id="GO:0042545">
    <property type="term" value="P:cell wall modification"/>
    <property type="evidence" value="ECO:0007669"/>
    <property type="project" value="UniProtKB-UniRule"/>
</dbReference>
<evidence type="ECO:0000256" key="2">
    <source>
        <dbReference type="ARBA" id="ARBA00005184"/>
    </source>
</evidence>